<name>A0A6J4IG36_9ACTN</name>
<feature type="compositionally biased region" description="Gly residues" evidence="1">
    <location>
        <begin position="261"/>
        <end position="270"/>
    </location>
</feature>
<organism evidence="2">
    <name type="scientific">uncultured Acidimicrobiales bacterium</name>
    <dbReference type="NCBI Taxonomy" id="310071"/>
    <lineage>
        <taxon>Bacteria</taxon>
        <taxon>Bacillati</taxon>
        <taxon>Actinomycetota</taxon>
        <taxon>Acidimicrobiia</taxon>
        <taxon>Acidimicrobiales</taxon>
        <taxon>environmental samples</taxon>
    </lineage>
</organism>
<feature type="region of interest" description="Disordered" evidence="1">
    <location>
        <begin position="305"/>
        <end position="356"/>
    </location>
</feature>
<reference evidence="2" key="1">
    <citation type="submission" date="2020-02" db="EMBL/GenBank/DDBJ databases">
        <authorList>
            <person name="Meier V. D."/>
        </authorList>
    </citation>
    <scope>NUCLEOTIDE SEQUENCE</scope>
    <source>
        <strain evidence="2">AVDCRST_MAG20</strain>
    </source>
</reference>
<feature type="compositionally biased region" description="Basic and acidic residues" evidence="1">
    <location>
        <begin position="84"/>
        <end position="100"/>
    </location>
</feature>
<sequence>VQHRPDGRTWVASGQGGPGAAAQHERARGRTCSRPGRLGPPGGDRHGGDVGRHRREARVRAAPRDQRRRVRHRPQPAGRRRREHLLDHGHGARGRRELGGNRRRLRRRQARRSSGTAERDAGADLRRAPPGWSLPLRGRPAGRGRHGAPAGAAGRGLPGGAPTAPGRRSPPRLRLGHAPVPAAAAGVPGRGGPRGRGRRPRDLVGGPGLEVGRDPLPAAQGGRIARRLAHRQRPVVRRRHGRAGGRAGHAAQGCGADRPGGADGRPGRLGGCRHRRGCTSRALERRPLGCGCLCAPRDRCRRRRTVPDRLPPVDQGRVQERRDQPGGVPRPGRGAALPDGTRHAGRPLGRAGAAVPAGEQALVVRGRGCGHRRRGVAAGGHGRELVLRPTGPAPHPLGFAAGSRDAHLGRPRVPPGPRGPAAHRAPPAVARRSLARAAGGRGGPGADLLPSRRAVRQPPPVPAGRWRQGGADGGGRRRLAGPAGMAHLDRAAGHHRGRAGAPPLRRGERRPRGLPGRHPPLRARRLGRPGALRRRHLVRGDLHRLGPRTRPLPRARSRRRGPPRPRPVVASDGHRRTTSPLGRGHPGRPDHAVEGAPRALGTRRRLAGRARPPGAQRVLVDPLPGPRPCGSPPRGRDRRRRRRDPHHRQPLPPPGAGRREQDVAAGFAPPDEPGGALPARRAARPAERPPTCGRPPLGPASPRNL</sequence>
<feature type="compositionally biased region" description="Low complexity" evidence="1">
    <location>
        <begin position="325"/>
        <end position="338"/>
    </location>
</feature>
<feature type="compositionally biased region" description="Basic residues" evidence="1">
    <location>
        <begin position="636"/>
        <end position="649"/>
    </location>
</feature>
<feature type="compositionally biased region" description="Basic residues" evidence="1">
    <location>
        <begin position="545"/>
        <end position="563"/>
    </location>
</feature>
<feature type="region of interest" description="Disordered" evidence="1">
    <location>
        <begin position="1"/>
        <end position="271"/>
    </location>
</feature>
<proteinExistence type="predicted"/>
<dbReference type="AlphaFoldDB" id="A0A6J4IG36"/>
<gene>
    <name evidence="2" type="ORF">AVDCRST_MAG20-2058</name>
</gene>
<feature type="compositionally biased region" description="Low complexity" evidence="1">
    <location>
        <begin position="419"/>
        <end position="438"/>
    </location>
</feature>
<feature type="compositionally biased region" description="Low complexity" evidence="1">
    <location>
        <begin position="176"/>
        <end position="187"/>
    </location>
</feature>
<accession>A0A6J4IG36</accession>
<feature type="compositionally biased region" description="Basic residues" evidence="1">
    <location>
        <begin position="519"/>
        <end position="537"/>
    </location>
</feature>
<protein>
    <submittedName>
        <fullName evidence="2">Uncharacterized protein</fullName>
    </submittedName>
</protein>
<feature type="compositionally biased region" description="Basic residues" evidence="1">
    <location>
        <begin position="101"/>
        <end position="111"/>
    </location>
</feature>
<feature type="compositionally biased region" description="Basic and acidic residues" evidence="1">
    <location>
        <begin position="117"/>
        <end position="127"/>
    </location>
</feature>
<feature type="compositionally biased region" description="Basic residues" evidence="1">
    <location>
        <begin position="66"/>
        <end position="83"/>
    </location>
</feature>
<feature type="compositionally biased region" description="Low complexity" evidence="1">
    <location>
        <begin position="248"/>
        <end position="259"/>
    </location>
</feature>
<feature type="region of interest" description="Disordered" evidence="1">
    <location>
        <begin position="371"/>
        <end position="705"/>
    </location>
</feature>
<feature type="compositionally biased region" description="Basic residues" evidence="1">
    <location>
        <begin position="224"/>
        <end position="243"/>
    </location>
</feature>
<evidence type="ECO:0000313" key="2">
    <source>
        <dbReference type="EMBL" id="CAA9249364.1"/>
    </source>
</evidence>
<feature type="non-terminal residue" evidence="2">
    <location>
        <position position="1"/>
    </location>
</feature>
<evidence type="ECO:0000256" key="1">
    <source>
        <dbReference type="SAM" id="MobiDB-lite"/>
    </source>
</evidence>
<dbReference type="EMBL" id="CADCSY010000094">
    <property type="protein sequence ID" value="CAA9249364.1"/>
    <property type="molecule type" value="Genomic_DNA"/>
</dbReference>
<feature type="non-terminal residue" evidence="2">
    <location>
        <position position="705"/>
    </location>
</feature>